<accession>A0A3S4YQ15</accession>
<evidence type="ECO:0000259" key="2">
    <source>
        <dbReference type="SMART" id="SM00899"/>
    </source>
</evidence>
<dbReference type="Proteomes" id="UP000269544">
    <property type="component" value="Chromosome"/>
</dbReference>
<dbReference type="KEGG" id="piv:NCTC13079_01212"/>
<proteinExistence type="predicted"/>
<keyword evidence="4" id="KW-1185">Reference proteome</keyword>
<evidence type="ECO:0000313" key="3">
    <source>
        <dbReference type="EMBL" id="VEJ36019.1"/>
    </source>
</evidence>
<feature type="domain" description="Ferrous iron transporter FeoA-like" evidence="2">
    <location>
        <begin position="1"/>
        <end position="74"/>
    </location>
</feature>
<evidence type="ECO:0000256" key="1">
    <source>
        <dbReference type="ARBA" id="ARBA00023004"/>
    </source>
</evidence>
<dbReference type="GO" id="GO:0046914">
    <property type="term" value="F:transition metal ion binding"/>
    <property type="evidence" value="ECO:0007669"/>
    <property type="project" value="InterPro"/>
</dbReference>
<sequence length="74" mass="8147">MNLLLAPKDVDLKVLKIRTKRLDKQQLNHLQNLGFVEGADVRVISDVDGSVIVRVKGARIGLGRELAECIRVAA</sequence>
<keyword evidence="1" id="KW-0408">Iron</keyword>
<organism evidence="3 4">
    <name type="scientific">Aedoeadaptatus ivorii</name>
    <dbReference type="NCBI Taxonomy" id="54006"/>
    <lineage>
        <taxon>Bacteria</taxon>
        <taxon>Bacillati</taxon>
        <taxon>Bacillota</taxon>
        <taxon>Tissierellia</taxon>
        <taxon>Tissierellales</taxon>
        <taxon>Peptoniphilaceae</taxon>
        <taxon>Aedoeadaptatus</taxon>
    </lineage>
</organism>
<gene>
    <name evidence="3" type="ORF">NCTC13079_01212</name>
</gene>
<dbReference type="EMBL" id="LR134523">
    <property type="protein sequence ID" value="VEJ36019.1"/>
    <property type="molecule type" value="Genomic_DNA"/>
</dbReference>
<name>A0A3S4YQ15_9FIRM</name>
<protein>
    <submittedName>
        <fullName evidence="3">FeoA domain</fullName>
    </submittedName>
</protein>
<dbReference type="AlphaFoldDB" id="A0A3S4YQ15"/>
<dbReference type="InterPro" id="IPR008988">
    <property type="entry name" value="Transcriptional_repressor_C"/>
</dbReference>
<dbReference type="OrthoDB" id="5984at2"/>
<dbReference type="InterPro" id="IPR007167">
    <property type="entry name" value="Fe-transptr_FeoA-like"/>
</dbReference>
<evidence type="ECO:0000313" key="4">
    <source>
        <dbReference type="Proteomes" id="UP000269544"/>
    </source>
</evidence>
<dbReference type="Gene3D" id="2.30.30.90">
    <property type="match status" value="1"/>
</dbReference>
<dbReference type="SUPFAM" id="SSF50037">
    <property type="entry name" value="C-terminal domain of transcriptional repressors"/>
    <property type="match status" value="1"/>
</dbReference>
<reference evidence="3 4" key="1">
    <citation type="submission" date="2018-12" db="EMBL/GenBank/DDBJ databases">
        <authorList>
            <consortium name="Pathogen Informatics"/>
        </authorList>
    </citation>
    <scope>NUCLEOTIDE SEQUENCE [LARGE SCALE GENOMIC DNA]</scope>
    <source>
        <strain evidence="3 4">NCTC13079</strain>
    </source>
</reference>
<dbReference type="RefSeq" id="WP_126465774.1">
    <property type="nucleotide sequence ID" value="NZ_JAUSWF010000008.1"/>
</dbReference>
<dbReference type="Pfam" id="PF04023">
    <property type="entry name" value="FeoA"/>
    <property type="match status" value="1"/>
</dbReference>
<dbReference type="SMART" id="SM00899">
    <property type="entry name" value="FeoA"/>
    <property type="match status" value="1"/>
</dbReference>
<dbReference type="InterPro" id="IPR038157">
    <property type="entry name" value="FeoA_core_dom"/>
</dbReference>